<dbReference type="InterPro" id="IPR053151">
    <property type="entry name" value="RNase_H-like"/>
</dbReference>
<gene>
    <name evidence="2" type="ORF">M5K25_001320</name>
</gene>
<keyword evidence="3" id="KW-1185">Reference proteome</keyword>
<accession>A0ABD0VR40</accession>
<protein>
    <recommendedName>
        <fullName evidence="1">RNase H type-1 domain-containing protein</fullName>
    </recommendedName>
</protein>
<dbReference type="Proteomes" id="UP001552299">
    <property type="component" value="Unassembled WGS sequence"/>
</dbReference>
<name>A0ABD0VR40_DENTH</name>
<feature type="domain" description="RNase H type-1" evidence="1">
    <location>
        <begin position="246"/>
        <end position="355"/>
    </location>
</feature>
<organism evidence="2 3">
    <name type="scientific">Dendrobium thyrsiflorum</name>
    <name type="common">Pinecone-like raceme dendrobium</name>
    <name type="synonym">Orchid</name>
    <dbReference type="NCBI Taxonomy" id="117978"/>
    <lineage>
        <taxon>Eukaryota</taxon>
        <taxon>Viridiplantae</taxon>
        <taxon>Streptophyta</taxon>
        <taxon>Embryophyta</taxon>
        <taxon>Tracheophyta</taxon>
        <taxon>Spermatophyta</taxon>
        <taxon>Magnoliopsida</taxon>
        <taxon>Liliopsida</taxon>
        <taxon>Asparagales</taxon>
        <taxon>Orchidaceae</taxon>
        <taxon>Epidendroideae</taxon>
        <taxon>Malaxideae</taxon>
        <taxon>Dendrobiinae</taxon>
        <taxon>Dendrobium</taxon>
    </lineage>
</organism>
<sequence length="390" mass="44723">MRYALWLHEELCMMRLCKIKLVVEPSIQWGLGEGNIFFWQDRWLNGNSIDSILNTISISQVKVNYFFNENEWDVDKLLLWLPEGLVHQILQINLNTDSKDIQLFAFSKNGKFRLKDAWNSFRVKKQLSIVDLLKLWFVEYKGHIRNIIPSLIVWYLWLERNNSRFQGIAVCHSRIIQNVIHKIGALYSAKLISGDSFKNYSFSMETFGIELPTDNLQRMSRIVVWLKPRINFFKLNVDTVMVNSVWGCGGIIRDSNGDFLVGFVGPSHISDGKYAINYTILYGLNTILSLGIINVVIEVSSKFFGNSFIWLDNTESCSPNLFYMRRDIIILLSKLNCDFSKVYVKGNVCANAIASLGCGLDSMVDFLSPQLSNRINGLIALDKIGLPYVL</sequence>
<dbReference type="AlphaFoldDB" id="A0ABD0VR40"/>
<dbReference type="PANTHER" id="PTHR47723:SF19">
    <property type="entry name" value="POLYNUCLEOTIDYL TRANSFERASE, RIBONUCLEASE H-LIKE SUPERFAMILY PROTEIN"/>
    <property type="match status" value="1"/>
</dbReference>
<proteinExistence type="predicted"/>
<dbReference type="PANTHER" id="PTHR47723">
    <property type="entry name" value="OS05G0353850 PROTEIN"/>
    <property type="match status" value="1"/>
</dbReference>
<dbReference type="EMBL" id="JANQDX010000002">
    <property type="protein sequence ID" value="KAL0927158.1"/>
    <property type="molecule type" value="Genomic_DNA"/>
</dbReference>
<dbReference type="InterPro" id="IPR002156">
    <property type="entry name" value="RNaseH_domain"/>
</dbReference>
<reference evidence="2 3" key="1">
    <citation type="journal article" date="2024" name="Plant Biotechnol. J.">
        <title>Dendrobium thyrsiflorum genome and its molecular insights into genes involved in important horticultural traits.</title>
        <authorList>
            <person name="Chen B."/>
            <person name="Wang J.Y."/>
            <person name="Zheng P.J."/>
            <person name="Li K.L."/>
            <person name="Liang Y.M."/>
            <person name="Chen X.F."/>
            <person name="Zhang C."/>
            <person name="Zhao X."/>
            <person name="He X."/>
            <person name="Zhang G.Q."/>
            <person name="Liu Z.J."/>
            <person name="Xu Q."/>
        </authorList>
    </citation>
    <scope>NUCLEOTIDE SEQUENCE [LARGE SCALE GENOMIC DNA]</scope>
    <source>
        <strain evidence="2">GZMU011</strain>
    </source>
</reference>
<evidence type="ECO:0000259" key="1">
    <source>
        <dbReference type="Pfam" id="PF13456"/>
    </source>
</evidence>
<evidence type="ECO:0000313" key="2">
    <source>
        <dbReference type="EMBL" id="KAL0927158.1"/>
    </source>
</evidence>
<dbReference type="InterPro" id="IPR044730">
    <property type="entry name" value="RNase_H-like_dom_plant"/>
</dbReference>
<dbReference type="Pfam" id="PF13456">
    <property type="entry name" value="RVT_3"/>
    <property type="match status" value="1"/>
</dbReference>
<evidence type="ECO:0000313" key="3">
    <source>
        <dbReference type="Proteomes" id="UP001552299"/>
    </source>
</evidence>
<dbReference type="CDD" id="cd06222">
    <property type="entry name" value="RNase_H_like"/>
    <property type="match status" value="1"/>
</dbReference>
<comment type="caution">
    <text evidence="2">The sequence shown here is derived from an EMBL/GenBank/DDBJ whole genome shotgun (WGS) entry which is preliminary data.</text>
</comment>